<accession>A0A4Q7M5K0</accession>
<evidence type="ECO:0000313" key="7">
    <source>
        <dbReference type="EMBL" id="RZS61922.1"/>
    </source>
</evidence>
<protein>
    <submittedName>
        <fullName evidence="7">N-acetylglucosamine transport system substrate-binding protein</fullName>
    </submittedName>
</protein>
<dbReference type="Proteomes" id="UP000293852">
    <property type="component" value="Unassembled WGS sequence"/>
</dbReference>
<feature type="compositionally biased region" description="Basic and acidic residues" evidence="5">
    <location>
        <begin position="468"/>
        <end position="479"/>
    </location>
</feature>
<dbReference type="RefSeq" id="WP_130414981.1">
    <property type="nucleotide sequence ID" value="NZ_SGWX01000001.1"/>
</dbReference>
<dbReference type="Pfam" id="PF13416">
    <property type="entry name" value="SBP_bac_8"/>
    <property type="match status" value="1"/>
</dbReference>
<dbReference type="GO" id="GO:0030313">
    <property type="term" value="C:cell envelope"/>
    <property type="evidence" value="ECO:0007669"/>
    <property type="project" value="UniProtKB-SubCell"/>
</dbReference>
<dbReference type="PROSITE" id="PS51257">
    <property type="entry name" value="PROKAR_LIPOPROTEIN"/>
    <property type="match status" value="1"/>
</dbReference>
<dbReference type="PANTHER" id="PTHR43649:SF31">
    <property type="entry name" value="SN-GLYCEROL-3-PHOSPHATE-BINDING PERIPLASMIC PROTEIN UGPB"/>
    <property type="match status" value="1"/>
</dbReference>
<dbReference type="NCBIfam" id="TIGR03851">
    <property type="entry name" value="chitin_NgcE"/>
    <property type="match status" value="1"/>
</dbReference>
<dbReference type="SUPFAM" id="SSF53850">
    <property type="entry name" value="Periplasmic binding protein-like II"/>
    <property type="match status" value="1"/>
</dbReference>
<evidence type="ECO:0000256" key="4">
    <source>
        <dbReference type="ARBA" id="ARBA00022729"/>
    </source>
</evidence>
<evidence type="ECO:0000256" key="5">
    <source>
        <dbReference type="SAM" id="MobiDB-lite"/>
    </source>
</evidence>
<name>A0A4Q7M5K0_9MICO</name>
<feature type="signal peptide" evidence="6">
    <location>
        <begin position="1"/>
        <end position="27"/>
    </location>
</feature>
<evidence type="ECO:0000313" key="8">
    <source>
        <dbReference type="Proteomes" id="UP000293852"/>
    </source>
</evidence>
<dbReference type="Gene3D" id="3.40.190.10">
    <property type="entry name" value="Periplasmic binding protein-like II"/>
    <property type="match status" value="1"/>
</dbReference>
<dbReference type="AlphaFoldDB" id="A0A4Q7M5K0"/>
<dbReference type="InterPro" id="IPR006059">
    <property type="entry name" value="SBP"/>
</dbReference>
<dbReference type="EMBL" id="SGWX01000001">
    <property type="protein sequence ID" value="RZS61922.1"/>
    <property type="molecule type" value="Genomic_DNA"/>
</dbReference>
<evidence type="ECO:0000256" key="3">
    <source>
        <dbReference type="ARBA" id="ARBA00022448"/>
    </source>
</evidence>
<evidence type="ECO:0000256" key="1">
    <source>
        <dbReference type="ARBA" id="ARBA00004196"/>
    </source>
</evidence>
<reference evidence="7 8" key="1">
    <citation type="submission" date="2019-02" db="EMBL/GenBank/DDBJ databases">
        <title>Sequencing the genomes of 1000 actinobacteria strains.</title>
        <authorList>
            <person name="Klenk H.-P."/>
        </authorList>
    </citation>
    <scope>NUCLEOTIDE SEQUENCE [LARGE SCALE GENOMIC DNA]</scope>
    <source>
        <strain evidence="7 8">DSM 16932</strain>
    </source>
</reference>
<comment type="subcellular location">
    <subcellularLocation>
        <location evidence="1">Cell envelope</location>
    </subcellularLocation>
</comment>
<keyword evidence="4 6" id="KW-0732">Signal</keyword>
<dbReference type="InterPro" id="IPR022386">
    <property type="entry name" value="Chitin_NgcE"/>
</dbReference>
<comment type="caution">
    <text evidence="7">The sequence shown here is derived from an EMBL/GenBank/DDBJ whole genome shotgun (WGS) entry which is preliminary data.</text>
</comment>
<keyword evidence="8" id="KW-1185">Reference proteome</keyword>
<dbReference type="OrthoDB" id="8663148at2"/>
<organism evidence="7 8">
    <name type="scientific">Xylanimonas ulmi</name>
    <dbReference type="NCBI Taxonomy" id="228973"/>
    <lineage>
        <taxon>Bacteria</taxon>
        <taxon>Bacillati</taxon>
        <taxon>Actinomycetota</taxon>
        <taxon>Actinomycetes</taxon>
        <taxon>Micrococcales</taxon>
        <taxon>Promicromonosporaceae</taxon>
        <taxon>Xylanimonas</taxon>
    </lineage>
</organism>
<sequence length="479" mass="49482">MPPRIVASPRAAVGTLWLSLTVSAVVAAVVAAAGCTGPAGDPAASPDAVGPLGAPARASVEVYLFDGAYGSAYLDTAVDLYHRALPGSPVEVKPVHDVATQLQPRFVAGDPPDLVDNSGRPLDLATLADAGQLTDLAPLLAAPSFDDPDVTVGQTLADGVASAGSVDGRVLALRYVTTAYGLWYSQALFDRHGWEAPTTWDGLLALGDRARARGVALLVYPGQAMGYVADVFVALVGKQAGVDALRALDNLEPNAWRNPAVVAAFAALAELGDRGLVLAGSEALTHTEAQTELLRGQALFYPAGSWLTSETRATLPAGFDLAIAPVPALDPSTAALDAATVAVAPSEEFVVPTRAKNPAGAQELLRAMLSREAAAQFSRLTGAPTVVRGALDGVEVSPVLRRVLDAIDAGGEPELRAWFRVWYEGLRAQWLTTLGDVLAGRTGAREAAATMQAAADDVASDASVTKHMRPDAHEGPTAS</sequence>
<evidence type="ECO:0000256" key="6">
    <source>
        <dbReference type="SAM" id="SignalP"/>
    </source>
</evidence>
<comment type="similarity">
    <text evidence="2">Belongs to the bacterial solute-binding protein 1 family.</text>
</comment>
<dbReference type="PANTHER" id="PTHR43649">
    <property type="entry name" value="ARABINOSE-BINDING PROTEIN-RELATED"/>
    <property type="match status" value="1"/>
</dbReference>
<gene>
    <name evidence="7" type="ORF">EV386_2236</name>
</gene>
<evidence type="ECO:0000256" key="2">
    <source>
        <dbReference type="ARBA" id="ARBA00008520"/>
    </source>
</evidence>
<keyword evidence="3" id="KW-0813">Transport</keyword>
<dbReference type="InterPro" id="IPR050490">
    <property type="entry name" value="Bact_solute-bd_prot1"/>
</dbReference>
<feature type="chain" id="PRO_5020644959" evidence="6">
    <location>
        <begin position="28"/>
        <end position="479"/>
    </location>
</feature>
<feature type="region of interest" description="Disordered" evidence="5">
    <location>
        <begin position="458"/>
        <end position="479"/>
    </location>
</feature>
<proteinExistence type="inferred from homology"/>